<dbReference type="EMBL" id="AP019416">
    <property type="protein sequence ID" value="BBI49091.1"/>
    <property type="molecule type" value="Genomic_DNA"/>
</dbReference>
<evidence type="ECO:0000313" key="2">
    <source>
        <dbReference type="EMBL" id="BBI49091.1"/>
    </source>
</evidence>
<evidence type="ECO:0000256" key="1">
    <source>
        <dbReference type="ARBA" id="ARBA00023239"/>
    </source>
</evidence>
<dbReference type="SUPFAM" id="SSF51569">
    <property type="entry name" value="Aldolase"/>
    <property type="match status" value="1"/>
</dbReference>
<reference evidence="3" key="1">
    <citation type="journal article" date="2019" name="Microbiol. Resour. Announc.">
        <title>Complete Genome Sequence of Halomonas olivaria, a Moderately Halophilic Bacterium Isolated from Olive Processing Effluents, Obtained by Nanopore Sequencing.</title>
        <authorList>
            <person name="Nagata S."/>
            <person name="Ii K.M."/>
            <person name="Tsukimi T."/>
            <person name="Miura M.C."/>
            <person name="Galipon J."/>
            <person name="Arakawa K."/>
        </authorList>
    </citation>
    <scope>NUCLEOTIDE SEQUENCE [LARGE SCALE GENOMIC DNA]</scope>
    <source>
        <strain evidence="3">TYRC17</strain>
    </source>
</reference>
<dbReference type="InterPro" id="IPR002220">
    <property type="entry name" value="DapA-like"/>
</dbReference>
<dbReference type="InterPro" id="IPR013785">
    <property type="entry name" value="Aldolase_TIM"/>
</dbReference>
<organism evidence="2 3">
    <name type="scientific">Vreelandella olivaria</name>
    <dbReference type="NCBI Taxonomy" id="390919"/>
    <lineage>
        <taxon>Bacteria</taxon>
        <taxon>Pseudomonadati</taxon>
        <taxon>Pseudomonadota</taxon>
        <taxon>Gammaproteobacteria</taxon>
        <taxon>Oceanospirillales</taxon>
        <taxon>Halomonadaceae</taxon>
        <taxon>Vreelandella</taxon>
    </lineage>
</organism>
<name>A0ABM8HN65_9GAMM</name>
<proteinExistence type="predicted"/>
<protein>
    <recommendedName>
        <fullName evidence="4">5-dehydro-4-deoxyglucarate dehydratase</fullName>
    </recommendedName>
</protein>
<evidence type="ECO:0008006" key="4">
    <source>
        <dbReference type="Google" id="ProtNLM"/>
    </source>
</evidence>
<dbReference type="Gene3D" id="3.20.20.70">
    <property type="entry name" value="Aldolase class I"/>
    <property type="match status" value="1"/>
</dbReference>
<keyword evidence="1" id="KW-0456">Lyase</keyword>
<dbReference type="Pfam" id="PF00701">
    <property type="entry name" value="DHDPS"/>
    <property type="match status" value="1"/>
</dbReference>
<evidence type="ECO:0000313" key="3">
    <source>
        <dbReference type="Proteomes" id="UP000289555"/>
    </source>
</evidence>
<sequence>MTFSREAVTKAIGDGLLSFPITDFDNQGRFDEASYRKRLEWFISHDISAVFVAGGTGSFLTCPLKSIARSFVSLSK</sequence>
<dbReference type="Proteomes" id="UP000289555">
    <property type="component" value="Chromosome"/>
</dbReference>
<keyword evidence="3" id="KW-1185">Reference proteome</keyword>
<accession>A0ABM8HN65</accession>
<gene>
    <name evidence="2" type="ORF">HORIV_15120</name>
</gene>